<dbReference type="EMBL" id="JBANQN010000007">
    <property type="protein sequence ID" value="KAK6783897.1"/>
    <property type="molecule type" value="Genomic_DNA"/>
</dbReference>
<dbReference type="Proteomes" id="UP001371456">
    <property type="component" value="Unassembled WGS sequence"/>
</dbReference>
<dbReference type="AlphaFoldDB" id="A0AAN8Y939"/>
<name>A0AAN8Y939_SOLBU</name>
<organism evidence="1 2">
    <name type="scientific">Solanum bulbocastanum</name>
    <name type="common">Wild potato</name>
    <dbReference type="NCBI Taxonomy" id="147425"/>
    <lineage>
        <taxon>Eukaryota</taxon>
        <taxon>Viridiplantae</taxon>
        <taxon>Streptophyta</taxon>
        <taxon>Embryophyta</taxon>
        <taxon>Tracheophyta</taxon>
        <taxon>Spermatophyta</taxon>
        <taxon>Magnoliopsida</taxon>
        <taxon>eudicotyledons</taxon>
        <taxon>Gunneridae</taxon>
        <taxon>Pentapetalae</taxon>
        <taxon>asterids</taxon>
        <taxon>lamiids</taxon>
        <taxon>Solanales</taxon>
        <taxon>Solanaceae</taxon>
        <taxon>Solanoideae</taxon>
        <taxon>Solaneae</taxon>
        <taxon>Solanum</taxon>
    </lineage>
</organism>
<keyword evidence="2" id="KW-1185">Reference proteome</keyword>
<comment type="caution">
    <text evidence="1">The sequence shown here is derived from an EMBL/GenBank/DDBJ whole genome shotgun (WGS) entry which is preliminary data.</text>
</comment>
<sequence length="68" mass="7983">MDRRMPVFEANFLMVGISDHCPLKIAREGSPNRSKTAFKYCNVWAKHPKFLDINQQGWQVQHEACKMF</sequence>
<protein>
    <submittedName>
        <fullName evidence="1">Uncharacterized protein</fullName>
    </submittedName>
</protein>
<proteinExistence type="predicted"/>
<reference evidence="1 2" key="1">
    <citation type="submission" date="2024-02" db="EMBL/GenBank/DDBJ databases">
        <title>de novo genome assembly of Solanum bulbocastanum strain 11H21.</title>
        <authorList>
            <person name="Hosaka A.J."/>
        </authorList>
    </citation>
    <scope>NUCLEOTIDE SEQUENCE [LARGE SCALE GENOMIC DNA]</scope>
    <source>
        <tissue evidence="1">Young leaves</tissue>
    </source>
</reference>
<accession>A0AAN8Y939</accession>
<evidence type="ECO:0000313" key="1">
    <source>
        <dbReference type="EMBL" id="KAK6783897.1"/>
    </source>
</evidence>
<gene>
    <name evidence="1" type="ORF">RDI58_017351</name>
</gene>
<evidence type="ECO:0000313" key="2">
    <source>
        <dbReference type="Proteomes" id="UP001371456"/>
    </source>
</evidence>